<proteinExistence type="predicted"/>
<sequence length="123" mass="14779">MNIQLPTFIIQQGDNMLRDSKLQQNNSLLCMLMITVNIYNGRNSKYLLILGINIMKNFTCYNVVRDIWLEKNAGFFLIIRKEVRKEMTVYTGDQYKRILQQDVFLYCYQLQIIDDFQFQYIII</sequence>
<dbReference type="Proteomes" id="UP001642409">
    <property type="component" value="Unassembled WGS sequence"/>
</dbReference>
<accession>A0AA86PSS3</accession>
<gene>
    <name evidence="2" type="ORF">HINF_LOCUS27004</name>
    <name evidence="1" type="ORF">HINF_LOCUS31751</name>
</gene>
<reference evidence="2 3" key="2">
    <citation type="submission" date="2024-07" db="EMBL/GenBank/DDBJ databases">
        <authorList>
            <person name="Akdeniz Z."/>
        </authorList>
    </citation>
    <scope>NUCLEOTIDE SEQUENCE [LARGE SCALE GENOMIC DNA]</scope>
</reference>
<name>A0AA86PSS3_9EUKA</name>
<keyword evidence="3" id="KW-1185">Reference proteome</keyword>
<reference evidence="1" key="1">
    <citation type="submission" date="2023-06" db="EMBL/GenBank/DDBJ databases">
        <authorList>
            <person name="Kurt Z."/>
        </authorList>
    </citation>
    <scope>NUCLEOTIDE SEQUENCE</scope>
</reference>
<comment type="caution">
    <text evidence="1">The sequence shown here is derived from an EMBL/GenBank/DDBJ whole genome shotgun (WGS) entry which is preliminary data.</text>
</comment>
<evidence type="ECO:0000313" key="2">
    <source>
        <dbReference type="EMBL" id="CAL6019553.1"/>
    </source>
</evidence>
<dbReference type="AlphaFoldDB" id="A0AA86PSS3"/>
<dbReference type="EMBL" id="CATOUU010000721">
    <property type="protein sequence ID" value="CAI9944106.1"/>
    <property type="molecule type" value="Genomic_DNA"/>
</dbReference>
<organism evidence="1">
    <name type="scientific">Hexamita inflata</name>
    <dbReference type="NCBI Taxonomy" id="28002"/>
    <lineage>
        <taxon>Eukaryota</taxon>
        <taxon>Metamonada</taxon>
        <taxon>Diplomonadida</taxon>
        <taxon>Hexamitidae</taxon>
        <taxon>Hexamitinae</taxon>
        <taxon>Hexamita</taxon>
    </lineage>
</organism>
<evidence type="ECO:0000313" key="1">
    <source>
        <dbReference type="EMBL" id="CAI9944106.1"/>
    </source>
</evidence>
<dbReference type="EMBL" id="CAXDID020000083">
    <property type="protein sequence ID" value="CAL6019553.1"/>
    <property type="molecule type" value="Genomic_DNA"/>
</dbReference>
<evidence type="ECO:0000313" key="3">
    <source>
        <dbReference type="Proteomes" id="UP001642409"/>
    </source>
</evidence>
<protein>
    <submittedName>
        <fullName evidence="2">Hypothetical_protein</fullName>
    </submittedName>
</protein>